<evidence type="ECO:0000313" key="16">
    <source>
        <dbReference type="EMBL" id="RCX14333.1"/>
    </source>
</evidence>
<evidence type="ECO:0000256" key="6">
    <source>
        <dbReference type="ARBA" id="ARBA00022679"/>
    </source>
</evidence>
<dbReference type="EC" id="2.7.7.87" evidence="3 13"/>
<comment type="function">
    <text evidence="13">Required for the formation of a threonylcarbamoyl group on adenosine at position 37 (t(6)A37) in tRNAs that read codons beginning with adenine.</text>
</comment>
<feature type="binding site" evidence="14">
    <location>
        <position position="145"/>
    </location>
    <ligand>
        <name>ATP</name>
        <dbReference type="ChEBI" id="CHEBI:30616"/>
    </ligand>
</feature>
<organism evidence="16 17">
    <name type="scientific">Anaerobacterium chartisolvens</name>
    <dbReference type="NCBI Taxonomy" id="1297424"/>
    <lineage>
        <taxon>Bacteria</taxon>
        <taxon>Bacillati</taxon>
        <taxon>Bacillota</taxon>
        <taxon>Clostridia</taxon>
        <taxon>Eubacteriales</taxon>
        <taxon>Oscillospiraceae</taxon>
        <taxon>Anaerobacterium</taxon>
    </lineage>
</organism>
<dbReference type="GO" id="GO:0008033">
    <property type="term" value="P:tRNA processing"/>
    <property type="evidence" value="ECO:0007669"/>
    <property type="project" value="UniProtKB-KW"/>
</dbReference>
<dbReference type="InterPro" id="IPR038385">
    <property type="entry name" value="Sua5/YwlC_C"/>
</dbReference>
<dbReference type="SUPFAM" id="SSF55821">
    <property type="entry name" value="YrdC/RibB"/>
    <property type="match status" value="1"/>
</dbReference>
<keyword evidence="5 13" id="KW-0963">Cytoplasm</keyword>
<evidence type="ECO:0000256" key="9">
    <source>
        <dbReference type="ARBA" id="ARBA00022741"/>
    </source>
</evidence>
<feature type="binding site" evidence="14">
    <location>
        <position position="143"/>
    </location>
    <ligand>
        <name>L-threonine</name>
        <dbReference type="ChEBI" id="CHEBI:57926"/>
    </ligand>
</feature>
<accession>A0A369AYU8</accession>
<dbReference type="PIRSF" id="PIRSF004930">
    <property type="entry name" value="Tln_factor_SUA5"/>
    <property type="match status" value="1"/>
</dbReference>
<evidence type="ECO:0000256" key="3">
    <source>
        <dbReference type="ARBA" id="ARBA00012584"/>
    </source>
</evidence>
<evidence type="ECO:0000259" key="15">
    <source>
        <dbReference type="PROSITE" id="PS51163"/>
    </source>
</evidence>
<dbReference type="PROSITE" id="PS51163">
    <property type="entry name" value="YRDC"/>
    <property type="match status" value="1"/>
</dbReference>
<comment type="similarity">
    <text evidence="2 13">Belongs to the SUA5 family.</text>
</comment>
<evidence type="ECO:0000256" key="7">
    <source>
        <dbReference type="ARBA" id="ARBA00022694"/>
    </source>
</evidence>
<protein>
    <recommendedName>
        <fullName evidence="4 13">Threonylcarbamoyl-AMP synthase</fullName>
        <shortName evidence="13">TC-AMP synthase</shortName>
        <ecNumber evidence="3 13">2.7.7.87</ecNumber>
    </recommendedName>
    <alternativeName>
        <fullName evidence="11 13">L-threonylcarbamoyladenylate synthase</fullName>
    </alternativeName>
</protein>
<feature type="binding site" evidence="14">
    <location>
        <position position="123"/>
    </location>
    <ligand>
        <name>L-threonine</name>
        <dbReference type="ChEBI" id="CHEBI:57926"/>
    </ligand>
</feature>
<dbReference type="InterPro" id="IPR005145">
    <property type="entry name" value="Sua5_C"/>
</dbReference>
<dbReference type="Pfam" id="PF01300">
    <property type="entry name" value="Sua5_yciO_yrdC"/>
    <property type="match status" value="1"/>
</dbReference>
<dbReference type="InterPro" id="IPR050156">
    <property type="entry name" value="TC-AMP_synthase_SUA5"/>
</dbReference>
<evidence type="ECO:0000313" key="17">
    <source>
        <dbReference type="Proteomes" id="UP000253034"/>
    </source>
</evidence>
<evidence type="ECO:0000256" key="11">
    <source>
        <dbReference type="ARBA" id="ARBA00029774"/>
    </source>
</evidence>
<keyword evidence="9 13" id="KW-0547">Nucleotide-binding</keyword>
<dbReference type="RefSeq" id="WP_114298357.1">
    <property type="nucleotide sequence ID" value="NZ_QPJT01000015.1"/>
</dbReference>
<dbReference type="Gene3D" id="3.40.50.11030">
    <property type="entry name" value="Threonylcarbamoyl-AMP synthase, C-terminal domain"/>
    <property type="match status" value="1"/>
</dbReference>
<dbReference type="PANTHER" id="PTHR17490">
    <property type="entry name" value="SUA5"/>
    <property type="match status" value="1"/>
</dbReference>
<dbReference type="GO" id="GO:0061710">
    <property type="term" value="F:L-threonylcarbamoyladenylate synthase"/>
    <property type="evidence" value="ECO:0007669"/>
    <property type="project" value="UniProtKB-EC"/>
</dbReference>
<feature type="binding site" evidence="14">
    <location>
        <position position="183"/>
    </location>
    <ligand>
        <name>L-threonine</name>
        <dbReference type="ChEBI" id="CHEBI:57926"/>
    </ligand>
</feature>
<dbReference type="EMBL" id="QPJT01000015">
    <property type="protein sequence ID" value="RCX14333.1"/>
    <property type="molecule type" value="Genomic_DNA"/>
</dbReference>
<feature type="domain" description="YrdC-like" evidence="15">
    <location>
        <begin position="15"/>
        <end position="201"/>
    </location>
</feature>
<evidence type="ECO:0000256" key="5">
    <source>
        <dbReference type="ARBA" id="ARBA00022490"/>
    </source>
</evidence>
<gene>
    <name evidence="16" type="ORF">DFR58_11556</name>
</gene>
<keyword evidence="17" id="KW-1185">Reference proteome</keyword>
<name>A0A369AYU8_9FIRM</name>
<keyword evidence="10 13" id="KW-0067">ATP-binding</keyword>
<feature type="binding site" evidence="14">
    <location>
        <position position="197"/>
    </location>
    <ligand>
        <name>ATP</name>
        <dbReference type="ChEBI" id="CHEBI:30616"/>
    </ligand>
</feature>
<evidence type="ECO:0000256" key="10">
    <source>
        <dbReference type="ARBA" id="ARBA00022840"/>
    </source>
</evidence>
<dbReference type="InterPro" id="IPR006070">
    <property type="entry name" value="Sua5-like_dom"/>
</dbReference>
<dbReference type="FunFam" id="3.90.870.10:FF:000009">
    <property type="entry name" value="Threonylcarbamoyl-AMP synthase, putative"/>
    <property type="match status" value="1"/>
</dbReference>
<reference evidence="16 17" key="1">
    <citation type="submission" date="2018-07" db="EMBL/GenBank/DDBJ databases">
        <title>Genomic Encyclopedia of Type Strains, Phase IV (KMG-IV): sequencing the most valuable type-strain genomes for metagenomic binning, comparative biology and taxonomic classification.</title>
        <authorList>
            <person name="Goeker M."/>
        </authorList>
    </citation>
    <scope>NUCLEOTIDE SEQUENCE [LARGE SCALE GENOMIC DNA]</scope>
    <source>
        <strain evidence="16 17">DSM 27016</strain>
    </source>
</reference>
<evidence type="ECO:0000256" key="4">
    <source>
        <dbReference type="ARBA" id="ARBA00015492"/>
    </source>
</evidence>
<dbReference type="PANTHER" id="PTHR17490:SF16">
    <property type="entry name" value="THREONYLCARBAMOYL-AMP SYNTHASE"/>
    <property type="match status" value="1"/>
</dbReference>
<evidence type="ECO:0000256" key="12">
    <source>
        <dbReference type="ARBA" id="ARBA00048366"/>
    </source>
</evidence>
<feature type="binding site" evidence="14">
    <location>
        <position position="153"/>
    </location>
    <ligand>
        <name>ATP</name>
        <dbReference type="ChEBI" id="CHEBI:30616"/>
    </ligand>
</feature>
<feature type="binding site" evidence="14">
    <location>
        <position position="239"/>
    </location>
    <ligand>
        <name>ATP</name>
        <dbReference type="ChEBI" id="CHEBI:30616"/>
    </ligand>
</feature>
<dbReference type="GO" id="GO:0000049">
    <property type="term" value="F:tRNA binding"/>
    <property type="evidence" value="ECO:0007669"/>
    <property type="project" value="TreeGrafter"/>
</dbReference>
<dbReference type="InterPro" id="IPR010923">
    <property type="entry name" value="T(6)A37_SUA5"/>
</dbReference>
<evidence type="ECO:0000256" key="8">
    <source>
        <dbReference type="ARBA" id="ARBA00022695"/>
    </source>
</evidence>
<dbReference type="OrthoDB" id="9814580at2"/>
<dbReference type="GO" id="GO:0005524">
    <property type="term" value="F:ATP binding"/>
    <property type="evidence" value="ECO:0007669"/>
    <property type="project" value="UniProtKB-UniRule"/>
</dbReference>
<keyword evidence="8 13" id="KW-0548">Nucleotidyltransferase</keyword>
<evidence type="ECO:0000256" key="14">
    <source>
        <dbReference type="PIRSR" id="PIRSR004930-1"/>
    </source>
</evidence>
<evidence type="ECO:0000256" key="13">
    <source>
        <dbReference type="PIRNR" id="PIRNR004930"/>
    </source>
</evidence>
<feature type="binding site" evidence="14">
    <location>
        <position position="69"/>
    </location>
    <ligand>
        <name>L-threonine</name>
        <dbReference type="ChEBI" id="CHEBI:57926"/>
    </ligand>
</feature>
<proteinExistence type="inferred from homology"/>
<keyword evidence="7 13" id="KW-0819">tRNA processing</keyword>
<comment type="caution">
    <text evidence="16">The sequence shown here is derived from an EMBL/GenBank/DDBJ whole genome shotgun (WGS) entry which is preliminary data.</text>
</comment>
<dbReference type="AlphaFoldDB" id="A0A369AYU8"/>
<sequence length="350" mass="36677">MKTEIIALDVNSIDMGKLGYCAEVIKSGGLVAFPTETVYGLGANALDGNAVSGIFEAKGRPGDNPLIVHVACKDSVNSLVAGIPYKASLMMDKLWPGPLTIIMEKSGIVPDAVTAGLNTVGVRMPAHPVALALIREAGVPVAAPSANTSGLPSPTIARHVIEDLQGKVHVIIDAGSAQVGLESTVVDMTSVPPAVLRPGGITLLQLEGLVGPVSIEPSDADGAKKDSVPKAPGMKYTHYSPRAKVIVVEGEVKHVAFKIKELAGEYKGRGIKAGILATRQTIDMYPFENVISMGDRDNPETIAARLFKVLREMDSMGVQVIISEAIDSAGIGLAVMNRMNKAAGYNIIRV</sequence>
<dbReference type="GO" id="GO:0003725">
    <property type="term" value="F:double-stranded RNA binding"/>
    <property type="evidence" value="ECO:0007669"/>
    <property type="project" value="UniProtKB-UniRule"/>
</dbReference>
<dbReference type="GO" id="GO:0006450">
    <property type="term" value="P:regulation of translational fidelity"/>
    <property type="evidence" value="ECO:0007669"/>
    <property type="project" value="TreeGrafter"/>
</dbReference>
<feature type="binding site" evidence="14">
    <location>
        <position position="37"/>
    </location>
    <ligand>
        <name>L-threonine</name>
        <dbReference type="ChEBI" id="CHEBI:57926"/>
    </ligand>
</feature>
<feature type="binding site" evidence="14">
    <location>
        <position position="64"/>
    </location>
    <ligand>
        <name>ATP</name>
        <dbReference type="ChEBI" id="CHEBI:30616"/>
    </ligand>
</feature>
<keyword evidence="6 13" id="KW-0808">Transferase</keyword>
<evidence type="ECO:0000256" key="1">
    <source>
        <dbReference type="ARBA" id="ARBA00004496"/>
    </source>
</evidence>
<comment type="subcellular location">
    <subcellularLocation>
        <location evidence="1 13">Cytoplasm</location>
    </subcellularLocation>
</comment>
<comment type="catalytic activity">
    <reaction evidence="12 13">
        <text>L-threonine + hydrogencarbonate + ATP = L-threonylcarbamoyladenylate + diphosphate + H2O</text>
        <dbReference type="Rhea" id="RHEA:36407"/>
        <dbReference type="ChEBI" id="CHEBI:15377"/>
        <dbReference type="ChEBI" id="CHEBI:17544"/>
        <dbReference type="ChEBI" id="CHEBI:30616"/>
        <dbReference type="ChEBI" id="CHEBI:33019"/>
        <dbReference type="ChEBI" id="CHEBI:57926"/>
        <dbReference type="ChEBI" id="CHEBI:73682"/>
        <dbReference type="EC" id="2.7.7.87"/>
    </reaction>
</comment>
<dbReference type="InterPro" id="IPR017945">
    <property type="entry name" value="DHBP_synth_RibB-like_a/b_dom"/>
</dbReference>
<evidence type="ECO:0000256" key="2">
    <source>
        <dbReference type="ARBA" id="ARBA00007663"/>
    </source>
</evidence>
<dbReference type="Gene3D" id="3.90.870.10">
    <property type="entry name" value="DHBP synthase"/>
    <property type="match status" value="1"/>
</dbReference>
<dbReference type="Pfam" id="PF03481">
    <property type="entry name" value="Sua5_C"/>
    <property type="match status" value="1"/>
</dbReference>
<dbReference type="GO" id="GO:0005737">
    <property type="term" value="C:cytoplasm"/>
    <property type="evidence" value="ECO:0007669"/>
    <property type="project" value="UniProtKB-SubCell"/>
</dbReference>
<dbReference type="NCBIfam" id="TIGR00057">
    <property type="entry name" value="L-threonylcarbamoyladenylate synthase"/>
    <property type="match status" value="1"/>
</dbReference>
<feature type="binding site" evidence="14">
    <location>
        <position position="119"/>
    </location>
    <ligand>
        <name>ATP</name>
        <dbReference type="ChEBI" id="CHEBI:30616"/>
    </ligand>
</feature>
<dbReference type="Proteomes" id="UP000253034">
    <property type="component" value="Unassembled WGS sequence"/>
</dbReference>
<feature type="binding site" evidence="14">
    <location>
        <position position="60"/>
    </location>
    <ligand>
        <name>ATP</name>
        <dbReference type="ChEBI" id="CHEBI:30616"/>
    </ligand>
</feature>